<sequence length="709" mass="74521">MSIRRTTSAVATVVALAAVGSVPTAAAAHGYANTFQRLSTFPAYLNSSIDDTAAAEISTVTEDGRTVVYTDSPGKRLGFVDISNPSRPAPAGTLAVGGEPTSVAHLGRLLLAGVNTRTSFTDPSGKLVVIDSKTRAVVRSIELGGQPDSVAVAPSGRYIAVAIENERDEDVNDGAIPQAPPGWLSVIDVATWKVTKVSLEGLSAVAPTDPEPEYVSINSRDEAVVSLQENNHLAVVSLRTKKVVSDFSAGTVTVSGVDTLDDDTISLDGSITAKREPDGVAWINDDLFATANEGDYEGGSRGWTIFNKKTGKVVWDAGNTLEHIAVEHGQYPDKRSDAKGIEVENVAFARMGGVPYLFVNSERGNFTAAYDVSKPSAPKFKQLMPTTNAPEGVVAVPSRGLVVVASEEEDPSIGIRGGIQVFKLDAPGSDTQVSSVASIPWGALSALSPVPGSRDQLVSVTDSVYTPTRILTLSTDGVISQQLTVTKDGSPTGYDAEGIVARKQGGYWLSVEGTGAGKAPNLLVRLNATGVVQEEIPLSADVAAAITSNGLEGVAEVGKYVWVAVQRAIKGDPANTARIGRYDTVTKTWSWLLYPLDTAPTGWVGLSELVAVDAETFAVIERDNQRGTLAAVKKIYTFDVPATWTGTPVVTKKLRKDLLPLLQAGGGWVQDKVEGLAVAGDGRTYAVTDNDGLDDSTGETVFLNLGRLL</sequence>
<dbReference type="InterPro" id="IPR015943">
    <property type="entry name" value="WD40/YVTN_repeat-like_dom_sf"/>
</dbReference>
<evidence type="ECO:0000313" key="3">
    <source>
        <dbReference type="EMBL" id="RAK39701.1"/>
    </source>
</evidence>
<name>A0A327ZM80_9ACTN</name>
<gene>
    <name evidence="3" type="ORF">B0I29_104238</name>
</gene>
<organism evidence="3 4">
    <name type="scientific">Actinoplanes lutulentus</name>
    <dbReference type="NCBI Taxonomy" id="1287878"/>
    <lineage>
        <taxon>Bacteria</taxon>
        <taxon>Bacillati</taxon>
        <taxon>Actinomycetota</taxon>
        <taxon>Actinomycetes</taxon>
        <taxon>Micromonosporales</taxon>
        <taxon>Micromonosporaceae</taxon>
        <taxon>Actinoplanes</taxon>
    </lineage>
</organism>
<feature type="domain" description="Phytase-like" evidence="2">
    <location>
        <begin position="439"/>
        <end position="691"/>
    </location>
</feature>
<dbReference type="RefSeq" id="WP_111648908.1">
    <property type="nucleotide sequence ID" value="NZ_JACHWI010000001.1"/>
</dbReference>
<dbReference type="Pfam" id="PF13449">
    <property type="entry name" value="Phytase-like"/>
    <property type="match status" value="1"/>
</dbReference>
<accession>A0A327ZM80</accession>
<comment type="caution">
    <text evidence="3">The sequence shown here is derived from an EMBL/GenBank/DDBJ whole genome shotgun (WGS) entry which is preliminary data.</text>
</comment>
<dbReference type="EMBL" id="QLMJ01000004">
    <property type="protein sequence ID" value="RAK39701.1"/>
    <property type="molecule type" value="Genomic_DNA"/>
</dbReference>
<dbReference type="OrthoDB" id="1016457at2"/>
<dbReference type="Proteomes" id="UP000249341">
    <property type="component" value="Unassembled WGS sequence"/>
</dbReference>
<feature type="chain" id="PRO_5016319216" evidence="1">
    <location>
        <begin position="28"/>
        <end position="709"/>
    </location>
</feature>
<dbReference type="Gene3D" id="2.130.10.10">
    <property type="entry name" value="YVTN repeat-like/Quinoprotein amine dehydrogenase"/>
    <property type="match status" value="1"/>
</dbReference>
<dbReference type="InterPro" id="IPR011044">
    <property type="entry name" value="Quino_amine_DH_bsu"/>
</dbReference>
<evidence type="ECO:0000259" key="2">
    <source>
        <dbReference type="Pfam" id="PF13449"/>
    </source>
</evidence>
<dbReference type="SUPFAM" id="SSF50969">
    <property type="entry name" value="YVTN repeat-like/Quinoprotein amine dehydrogenase"/>
    <property type="match status" value="1"/>
</dbReference>
<protein>
    <submittedName>
        <fullName evidence="3">Phytase-like protein with esterase activity</fullName>
    </submittedName>
</protein>
<dbReference type="AlphaFoldDB" id="A0A327ZM80"/>
<evidence type="ECO:0000313" key="4">
    <source>
        <dbReference type="Proteomes" id="UP000249341"/>
    </source>
</evidence>
<dbReference type="PANTHER" id="PTHR46928:SF1">
    <property type="entry name" value="MESENCHYME-SPECIFIC CELL SURFACE GLYCOPROTEIN"/>
    <property type="match status" value="1"/>
</dbReference>
<feature type="signal peptide" evidence="1">
    <location>
        <begin position="1"/>
        <end position="27"/>
    </location>
</feature>
<proteinExistence type="predicted"/>
<keyword evidence="4" id="KW-1185">Reference proteome</keyword>
<keyword evidence="1" id="KW-0732">Signal</keyword>
<dbReference type="SUPFAM" id="SSF75011">
    <property type="entry name" value="3-carboxy-cis,cis-mucoante lactonizing enzyme"/>
    <property type="match status" value="1"/>
</dbReference>
<dbReference type="PANTHER" id="PTHR46928">
    <property type="entry name" value="MESENCHYME-SPECIFIC CELL SURFACE GLYCOPROTEIN"/>
    <property type="match status" value="1"/>
</dbReference>
<reference evidence="3 4" key="1">
    <citation type="submission" date="2018-06" db="EMBL/GenBank/DDBJ databases">
        <title>Genomic Encyclopedia of Type Strains, Phase III (KMG-III): the genomes of soil and plant-associated and newly described type strains.</title>
        <authorList>
            <person name="Whitman W."/>
        </authorList>
    </citation>
    <scope>NUCLEOTIDE SEQUENCE [LARGE SCALE GENOMIC DNA]</scope>
    <source>
        <strain evidence="3 4">CGMCC 4.7090</strain>
    </source>
</reference>
<dbReference type="InterPro" id="IPR052956">
    <property type="entry name" value="Mesenchyme-surface_protein"/>
</dbReference>
<evidence type="ECO:0000256" key="1">
    <source>
        <dbReference type="SAM" id="SignalP"/>
    </source>
</evidence>
<dbReference type="InterPro" id="IPR027372">
    <property type="entry name" value="Phytase-like_dom"/>
</dbReference>